<organism evidence="1 2">
    <name type="scientific">Streptomyces hainanensis</name>
    <dbReference type="NCBI Taxonomy" id="402648"/>
    <lineage>
        <taxon>Bacteria</taxon>
        <taxon>Bacillati</taxon>
        <taxon>Actinomycetota</taxon>
        <taxon>Actinomycetes</taxon>
        <taxon>Kitasatosporales</taxon>
        <taxon>Streptomycetaceae</taxon>
        <taxon>Streptomyces</taxon>
    </lineage>
</organism>
<dbReference type="AlphaFoldDB" id="A0A4R4TE59"/>
<gene>
    <name evidence="1" type="ORF">E1283_17805</name>
</gene>
<dbReference type="Proteomes" id="UP000295345">
    <property type="component" value="Unassembled WGS sequence"/>
</dbReference>
<accession>A0A4R4TE59</accession>
<proteinExistence type="predicted"/>
<evidence type="ECO:0000313" key="1">
    <source>
        <dbReference type="EMBL" id="TDC73874.1"/>
    </source>
</evidence>
<reference evidence="1 2" key="1">
    <citation type="submission" date="2019-03" db="EMBL/GenBank/DDBJ databases">
        <title>Draft genome sequences of novel Actinobacteria.</title>
        <authorList>
            <person name="Sahin N."/>
            <person name="Ay H."/>
            <person name="Saygin H."/>
        </authorList>
    </citation>
    <scope>NUCLEOTIDE SEQUENCE [LARGE SCALE GENOMIC DNA]</scope>
    <source>
        <strain evidence="1 2">DSM 41900</strain>
    </source>
</reference>
<protein>
    <submittedName>
        <fullName evidence="1">Oxidoreductase</fullName>
    </submittedName>
</protein>
<keyword evidence="2" id="KW-1185">Reference proteome</keyword>
<comment type="caution">
    <text evidence="1">The sequence shown here is derived from an EMBL/GenBank/DDBJ whole genome shotgun (WGS) entry which is preliminary data.</text>
</comment>
<name>A0A4R4TE59_9ACTN</name>
<sequence length="206" mass="22072">MVRALVLGAAERQAGETPVVHLTGARITGRLRLEFAEACCVLRLERCWFERKPQLYGASLRVTGFAGSHLPGFSANRVLVAGGNLDLMHTRITAPGLSVYDTRIDGGLLLQGAHLSNPGAVALHGSRLDLGGGLVGDEGFRIEGELQLPEARLGEGLRLRGAQLSNPGATALTCRNLQTRVLDLRATRVVGTLDLRHTHLDVLHLP</sequence>
<evidence type="ECO:0000313" key="2">
    <source>
        <dbReference type="Proteomes" id="UP000295345"/>
    </source>
</evidence>
<feature type="non-terminal residue" evidence="1">
    <location>
        <position position="206"/>
    </location>
</feature>
<dbReference type="EMBL" id="SMKI01000177">
    <property type="protein sequence ID" value="TDC73874.1"/>
    <property type="molecule type" value="Genomic_DNA"/>
</dbReference>